<dbReference type="Gene3D" id="3.30.1330.40">
    <property type="entry name" value="RutC-like"/>
    <property type="match status" value="1"/>
</dbReference>
<comment type="caution">
    <text evidence="2">The sequence shown here is derived from an EMBL/GenBank/DDBJ whole genome shotgun (WGS) entry which is preliminary data.</text>
</comment>
<accession>A0AAE3N9H5</accession>
<sequence>MNNDDVIQRLKAAGLALPRPTLPAANYVPFTRLGSLLFVAGQTPVQDGEPQYLGVVGTDVDIESAQAAARLCALNVLAQVGVACEGRFERVRALRIGGFVRCTADFTQQAMVMNGASDLFVLALGERGKHARTAVGTHALPRGVPVEVDGMFAIE</sequence>
<proteinExistence type="predicted"/>
<protein>
    <submittedName>
        <fullName evidence="2">RidA family protein</fullName>
    </submittedName>
</protein>
<keyword evidence="3" id="KW-1185">Reference proteome</keyword>
<dbReference type="InterPro" id="IPR013813">
    <property type="entry name" value="Endoribo_LPSP/chorism_mut-like"/>
</dbReference>
<name>A0AAE3N9H5_9BURK</name>
<dbReference type="EMBL" id="JAQIPB010000004">
    <property type="protein sequence ID" value="MDA7417088.1"/>
    <property type="molecule type" value="Genomic_DNA"/>
</dbReference>
<evidence type="ECO:0000313" key="2">
    <source>
        <dbReference type="EMBL" id="MDA7417088.1"/>
    </source>
</evidence>
<organism evidence="2 3">
    <name type="scientific">Xenophilus arseniciresistens</name>
    <dbReference type="NCBI Taxonomy" id="1283306"/>
    <lineage>
        <taxon>Bacteria</taxon>
        <taxon>Pseudomonadati</taxon>
        <taxon>Pseudomonadota</taxon>
        <taxon>Betaproteobacteria</taxon>
        <taxon>Burkholderiales</taxon>
        <taxon>Comamonadaceae</taxon>
        <taxon>Xenophilus</taxon>
    </lineage>
</organism>
<dbReference type="SUPFAM" id="SSF55298">
    <property type="entry name" value="YjgF-like"/>
    <property type="match status" value="1"/>
</dbReference>
<reference evidence="2" key="1">
    <citation type="submission" date="2023-01" db="EMBL/GenBank/DDBJ databases">
        <title>Xenophilus mangrovi sp. nov., isolated from soil of Mangrove nature reserve.</title>
        <authorList>
            <person name="Xu S."/>
            <person name="Liu Z."/>
            <person name="Xu Y."/>
        </authorList>
    </citation>
    <scope>NUCLEOTIDE SEQUENCE</scope>
    <source>
        <strain evidence="2">YW8</strain>
    </source>
</reference>
<gene>
    <name evidence="2" type="ORF">PGB34_12010</name>
</gene>
<evidence type="ECO:0000313" key="3">
    <source>
        <dbReference type="Proteomes" id="UP001212602"/>
    </source>
</evidence>
<evidence type="ECO:0000259" key="1">
    <source>
        <dbReference type="Pfam" id="PF14588"/>
    </source>
</evidence>
<dbReference type="Pfam" id="PF14588">
    <property type="entry name" value="YjgF_endoribonc"/>
    <property type="match status" value="1"/>
</dbReference>
<dbReference type="CDD" id="cd02199">
    <property type="entry name" value="YjgF_YER057c_UK114_like_1"/>
    <property type="match status" value="1"/>
</dbReference>
<dbReference type="Proteomes" id="UP001212602">
    <property type="component" value="Unassembled WGS sequence"/>
</dbReference>
<dbReference type="PANTHER" id="PTHR43760:SF1">
    <property type="entry name" value="ENDORIBONUCLEASE L-PSP_CHORISMATE MUTASE-LIKE DOMAIN-CONTAINING PROTEIN"/>
    <property type="match status" value="1"/>
</dbReference>
<dbReference type="RefSeq" id="WP_271428334.1">
    <property type="nucleotide sequence ID" value="NZ_JAQIPB010000004.1"/>
</dbReference>
<dbReference type="InterPro" id="IPR035959">
    <property type="entry name" value="RutC-like_sf"/>
</dbReference>
<dbReference type="PANTHER" id="PTHR43760">
    <property type="entry name" value="ENDORIBONUCLEASE-RELATED"/>
    <property type="match status" value="1"/>
</dbReference>
<dbReference type="AlphaFoldDB" id="A0AAE3N9H5"/>
<feature type="domain" description="Endoribonuclease L-PSP/chorismate mutase-like" evidence="1">
    <location>
        <begin position="9"/>
        <end position="137"/>
    </location>
</feature>